<dbReference type="SUPFAM" id="SSF56784">
    <property type="entry name" value="HAD-like"/>
    <property type="match status" value="1"/>
</dbReference>
<dbReference type="PANTHER" id="PTHR10000">
    <property type="entry name" value="PHOSPHOSERINE PHOSPHATASE"/>
    <property type="match status" value="1"/>
</dbReference>
<evidence type="ECO:0000313" key="2">
    <source>
        <dbReference type="Proteomes" id="UP000641206"/>
    </source>
</evidence>
<proteinExistence type="predicted"/>
<dbReference type="InterPro" id="IPR023214">
    <property type="entry name" value="HAD_sf"/>
</dbReference>
<dbReference type="Gene3D" id="3.40.50.1000">
    <property type="entry name" value="HAD superfamily/HAD-like"/>
    <property type="match status" value="1"/>
</dbReference>
<evidence type="ECO:0000313" key="1">
    <source>
        <dbReference type="EMBL" id="GGP11162.1"/>
    </source>
</evidence>
<dbReference type="EMBL" id="BMLW01000006">
    <property type="protein sequence ID" value="GGP11162.1"/>
    <property type="molecule type" value="Genomic_DNA"/>
</dbReference>
<dbReference type="PANTHER" id="PTHR10000:SF8">
    <property type="entry name" value="HAD SUPERFAMILY HYDROLASE-LIKE, TYPE 3"/>
    <property type="match status" value="1"/>
</dbReference>
<dbReference type="InterPro" id="IPR000150">
    <property type="entry name" value="Cof"/>
</dbReference>
<dbReference type="Gene3D" id="3.30.1240.10">
    <property type="match status" value="1"/>
</dbReference>
<dbReference type="NCBIfam" id="TIGR00099">
    <property type="entry name" value="Cof-subfamily"/>
    <property type="match status" value="1"/>
</dbReference>
<dbReference type="Proteomes" id="UP000641206">
    <property type="component" value="Unassembled WGS sequence"/>
</dbReference>
<accession>A0ABQ2NUV7</accession>
<dbReference type="Pfam" id="PF08282">
    <property type="entry name" value="Hydrolase_3"/>
    <property type="match status" value="1"/>
</dbReference>
<dbReference type="InterPro" id="IPR036412">
    <property type="entry name" value="HAD-like_sf"/>
</dbReference>
<dbReference type="SFLD" id="SFLDS00003">
    <property type="entry name" value="Haloacid_Dehalogenase"/>
    <property type="match status" value="1"/>
</dbReference>
<dbReference type="NCBIfam" id="TIGR01484">
    <property type="entry name" value="HAD-SF-IIB"/>
    <property type="match status" value="1"/>
</dbReference>
<dbReference type="SFLD" id="SFLDG01140">
    <property type="entry name" value="C2.B:_Phosphomannomutase_and_P"/>
    <property type="match status" value="1"/>
</dbReference>
<sequence length="249" mass="28411">MKNKKILITDLDGTLVRNSIMVELQDQKTLEILQKKMKIGIATGRSIKEIEYIENQTAIDADIRIGFNGAMIEIEGETIFEEAISDDSLKKILAYIQQKNLVFDALDGKDRIGTHKSEDTGRLWNVELIEPQNLFEELNKKKIYKINIRPEKNCDALLEELKMLFPQLSMCKSGDKRIEITPCNITKGHALQLIKEKYGYSIVSIGDSENDVSMFECSDESYCMSHAPQRVKNHADKIVNHFSDLIDLV</sequence>
<dbReference type="InterPro" id="IPR006379">
    <property type="entry name" value="HAD-SF_hydro_IIB"/>
</dbReference>
<dbReference type="RefSeq" id="WP_188734514.1">
    <property type="nucleotide sequence ID" value="NZ_BMLW01000006.1"/>
</dbReference>
<keyword evidence="2" id="KW-1185">Reference proteome</keyword>
<organism evidence="1 2">
    <name type="scientific">Oceanobacillus neutriphilus</name>
    <dbReference type="NCBI Taxonomy" id="531815"/>
    <lineage>
        <taxon>Bacteria</taxon>
        <taxon>Bacillati</taxon>
        <taxon>Bacillota</taxon>
        <taxon>Bacilli</taxon>
        <taxon>Bacillales</taxon>
        <taxon>Bacillaceae</taxon>
        <taxon>Oceanobacillus</taxon>
    </lineage>
</organism>
<protein>
    <submittedName>
        <fullName evidence="1">Haloacid dehalogenase</fullName>
    </submittedName>
</protein>
<reference evidence="2" key="1">
    <citation type="journal article" date="2019" name="Int. J. Syst. Evol. Microbiol.">
        <title>The Global Catalogue of Microorganisms (GCM) 10K type strain sequencing project: providing services to taxonomists for standard genome sequencing and annotation.</title>
        <authorList>
            <consortium name="The Broad Institute Genomics Platform"/>
            <consortium name="The Broad Institute Genome Sequencing Center for Infectious Disease"/>
            <person name="Wu L."/>
            <person name="Ma J."/>
        </authorList>
    </citation>
    <scope>NUCLEOTIDE SEQUENCE [LARGE SCALE GENOMIC DNA]</scope>
    <source>
        <strain evidence="2">CGMCC 1.7693</strain>
    </source>
</reference>
<comment type="caution">
    <text evidence="1">The sequence shown here is derived from an EMBL/GenBank/DDBJ whole genome shotgun (WGS) entry which is preliminary data.</text>
</comment>
<gene>
    <name evidence="1" type="ORF">GCM10011346_22230</name>
</gene>
<name>A0ABQ2NUV7_9BACI</name>